<protein>
    <submittedName>
        <fullName evidence="2">Glycosyltransferase family 4 protein</fullName>
    </submittedName>
</protein>
<reference evidence="2 3" key="1">
    <citation type="submission" date="2021-04" db="EMBL/GenBank/DDBJ databases">
        <title>The complete genome sequence of Neokomagataea sp. TBRC 2177.</title>
        <authorList>
            <person name="Charoenyingcharoen P."/>
            <person name="Yukphan P."/>
        </authorList>
    </citation>
    <scope>NUCLEOTIDE SEQUENCE [LARGE SCALE GENOMIC DNA]</scope>
    <source>
        <strain evidence="2 3">TBRC 2177</strain>
    </source>
</reference>
<accession>A0ABS5E660</accession>
<dbReference type="CDD" id="cd03801">
    <property type="entry name" value="GT4_PimA-like"/>
    <property type="match status" value="1"/>
</dbReference>
<evidence type="ECO:0000259" key="1">
    <source>
        <dbReference type="Pfam" id="PF00534"/>
    </source>
</evidence>
<dbReference type="InterPro" id="IPR001296">
    <property type="entry name" value="Glyco_trans_1"/>
</dbReference>
<dbReference type="RefSeq" id="WP_211680875.1">
    <property type="nucleotide sequence ID" value="NZ_JAGRQH010000002.1"/>
</dbReference>
<feature type="domain" description="Glycosyl transferase family 1" evidence="1">
    <location>
        <begin position="174"/>
        <end position="334"/>
    </location>
</feature>
<comment type="caution">
    <text evidence="2">The sequence shown here is derived from an EMBL/GenBank/DDBJ whole genome shotgun (WGS) entry which is preliminary data.</text>
</comment>
<organism evidence="2 3">
    <name type="scientific">Neokomagataea anthophila</name>
    <dbReference type="NCBI Taxonomy" id="2826925"/>
    <lineage>
        <taxon>Bacteria</taxon>
        <taxon>Pseudomonadati</taxon>
        <taxon>Pseudomonadota</taxon>
        <taxon>Alphaproteobacteria</taxon>
        <taxon>Acetobacterales</taxon>
        <taxon>Acetobacteraceae</taxon>
        <taxon>Neokomagataea</taxon>
    </lineage>
</organism>
<dbReference type="PANTHER" id="PTHR45947:SF14">
    <property type="entry name" value="SLL1723 PROTEIN"/>
    <property type="match status" value="1"/>
</dbReference>
<dbReference type="Proteomes" id="UP000677812">
    <property type="component" value="Unassembled WGS sequence"/>
</dbReference>
<evidence type="ECO:0000313" key="3">
    <source>
        <dbReference type="Proteomes" id="UP000677812"/>
    </source>
</evidence>
<proteinExistence type="predicted"/>
<dbReference type="Gene3D" id="3.40.50.2000">
    <property type="entry name" value="Glycogen Phosphorylase B"/>
    <property type="match status" value="2"/>
</dbReference>
<dbReference type="PANTHER" id="PTHR45947">
    <property type="entry name" value="SULFOQUINOVOSYL TRANSFERASE SQD2"/>
    <property type="match status" value="1"/>
</dbReference>
<dbReference type="EMBL" id="JAGRQH010000002">
    <property type="protein sequence ID" value="MBR0559399.1"/>
    <property type="molecule type" value="Genomic_DNA"/>
</dbReference>
<dbReference type="InterPro" id="IPR050194">
    <property type="entry name" value="Glycosyltransferase_grp1"/>
</dbReference>
<sequence>MFGSFPRVLTILPPKECYDAGAAGSIALLVSRLAAKGDCILGRKIDGEPLPGGTFISVPELFLPFMPRWRYLLGCVRAVRTVQPDVVEVHNRPGLARILARFVPVRLILHNDPQTMRGLTSVKLRERTVRAMQVCGVSEWVARRYSEGLAAGIGAVEVQHNVIDAATLPAEVSKCPLVVFAGRVVADKGVDAFVRAWQAVRFSFPEWDAVIVGADRFGSNTPETPFLAALRPQAAAAQVSMLGYKPHAEVMALMAEASIVVVPSRWAEPFGMTALEAMACGCTVIASRKGALPDVVGDTGLYADPDADGMFEDVLTAALQDAALRAGLGRAAKARAVSCFGLEGARKERDALRHAAHHNAPYQAVWSAQKR</sequence>
<name>A0ABS5E660_9PROT</name>
<dbReference type="SUPFAM" id="SSF53756">
    <property type="entry name" value="UDP-Glycosyltransferase/glycogen phosphorylase"/>
    <property type="match status" value="1"/>
</dbReference>
<evidence type="ECO:0000313" key="2">
    <source>
        <dbReference type="EMBL" id="MBR0559399.1"/>
    </source>
</evidence>
<keyword evidence="3" id="KW-1185">Reference proteome</keyword>
<gene>
    <name evidence="2" type="ORF">KB213_04925</name>
</gene>
<dbReference type="Pfam" id="PF00534">
    <property type="entry name" value="Glycos_transf_1"/>
    <property type="match status" value="1"/>
</dbReference>